<name>A0A1V0SGH4_9VIRU</name>
<keyword evidence="2" id="KW-0378">Hydrolase</keyword>
<evidence type="ECO:0000256" key="1">
    <source>
        <dbReference type="ARBA" id="ARBA00022670"/>
    </source>
</evidence>
<organism evidence="4">
    <name type="scientific">Hokovirus HKV1</name>
    <dbReference type="NCBI Taxonomy" id="1977638"/>
    <lineage>
        <taxon>Viruses</taxon>
        <taxon>Varidnaviria</taxon>
        <taxon>Bamfordvirae</taxon>
        <taxon>Nucleocytoviricota</taxon>
        <taxon>Megaviricetes</taxon>
        <taxon>Imitervirales</taxon>
        <taxon>Mimiviridae</taxon>
        <taxon>Klosneuvirinae</taxon>
        <taxon>Hokovirus</taxon>
    </lineage>
</organism>
<feature type="domain" description="Ubiquitin-like protease family profile" evidence="3">
    <location>
        <begin position="116"/>
        <end position="277"/>
    </location>
</feature>
<proteinExistence type="predicted"/>
<dbReference type="EMBL" id="KY684105">
    <property type="protein sequence ID" value="ARF10817.1"/>
    <property type="molecule type" value="Genomic_DNA"/>
</dbReference>
<dbReference type="GO" id="GO:0006508">
    <property type="term" value="P:proteolysis"/>
    <property type="evidence" value="ECO:0007669"/>
    <property type="project" value="UniProtKB-KW"/>
</dbReference>
<dbReference type="GO" id="GO:0008234">
    <property type="term" value="F:cysteine-type peptidase activity"/>
    <property type="evidence" value="ECO:0007669"/>
    <property type="project" value="InterPro"/>
</dbReference>
<evidence type="ECO:0000256" key="2">
    <source>
        <dbReference type="ARBA" id="ARBA00022801"/>
    </source>
</evidence>
<keyword evidence="1 4" id="KW-0645">Protease</keyword>
<dbReference type="PROSITE" id="PS50600">
    <property type="entry name" value="ULP_PROTEASE"/>
    <property type="match status" value="1"/>
</dbReference>
<dbReference type="InterPro" id="IPR003653">
    <property type="entry name" value="Peptidase_C48_C"/>
</dbReference>
<evidence type="ECO:0000259" key="3">
    <source>
        <dbReference type="PROSITE" id="PS50600"/>
    </source>
</evidence>
<protein>
    <submittedName>
        <fullName evidence="4">Ulp1 protease</fullName>
    </submittedName>
</protein>
<evidence type="ECO:0000313" key="4">
    <source>
        <dbReference type="EMBL" id="ARF10817.1"/>
    </source>
</evidence>
<dbReference type="Gene3D" id="3.40.395.10">
    <property type="entry name" value="Adenoviral Proteinase, Chain A"/>
    <property type="match status" value="1"/>
</dbReference>
<gene>
    <name evidence="4" type="ORF">Hokovirus_3_90</name>
</gene>
<dbReference type="SUPFAM" id="SSF54001">
    <property type="entry name" value="Cysteine proteinases"/>
    <property type="match status" value="1"/>
</dbReference>
<dbReference type="Pfam" id="PF02902">
    <property type="entry name" value="Peptidase_C48"/>
    <property type="match status" value="1"/>
</dbReference>
<sequence length="312" mass="36890">MSKNTDNDLKTIIEQYSTESNTNDIKSVDKKCAPGIKFGQYSCISLDVLVKLATNYNKHNPNNMIELNRNYEILYPKKYKKYLVDELTEKFKNTCSNQHCWLTTKYAEKIIDKYNKKLTEIFFRPIGPQGKFTWLNTININQVMDQFHHLYDDFIFLGAVPMDFMQVASYKYIQNLQVKELLEHKKTRIGIIYNLDNHNQPGSHWVAGYIDINKPVIYYYDSYATRPGKRVREFYDKLQKDIKATTQKEPIIDYNKTRNQYGDSECGMFSLYFIISLLKGIDFEKACKEMPDDKTINEKRKELFILPEELKK</sequence>
<accession>A0A1V0SGH4</accession>
<reference evidence="4" key="1">
    <citation type="journal article" date="2017" name="Science">
        <title>Giant viruses with an expanded complement of translation system components.</title>
        <authorList>
            <person name="Schulz F."/>
            <person name="Yutin N."/>
            <person name="Ivanova N.N."/>
            <person name="Ortega D.R."/>
            <person name="Lee T.K."/>
            <person name="Vierheilig J."/>
            <person name="Daims H."/>
            <person name="Horn M."/>
            <person name="Wagner M."/>
            <person name="Jensen G.J."/>
            <person name="Kyrpides N.C."/>
            <person name="Koonin E.V."/>
            <person name="Woyke T."/>
        </authorList>
    </citation>
    <scope>NUCLEOTIDE SEQUENCE</scope>
    <source>
        <strain evidence="4">HKV1</strain>
    </source>
</reference>
<dbReference type="InterPro" id="IPR038765">
    <property type="entry name" value="Papain-like_cys_pep_sf"/>
</dbReference>